<sequence>MRPMVFRAAVIGAIAALTATCAGWATAVPLPEQDSFYAEPTDLAGLADGTVLASRAVDTESFRQPLRAQAWQLRYKTIDTHGAPRAYLATVLVPHAPWTGTGPRPLLSYQVAEDGAGSQCAPSYALRGGGPSNAYGETGVIALAVQQGWAVVVPDYQGPDSDLFGADGSAHGVLDGIRAARAFAPAAIDPAAPIGLWGYSGGAQATAIAAQAQSAYAPELLRLAGVALGGVVADLEATMSGFSGGVLGGAVVVGLVGLNRSYPEAGIPRYLNDSGRAKLAASQSHCMHDAALAYPFLDAATLEAWPGSITDNPAVSETTRKASPLFLPGSPTAPTLIYHAVPDAMSPIAAARALSEKYCATGTPVHRVEDPIGDHGTEAMVGLPTAMSYLADRFTGKPAPNTC</sequence>
<organism evidence="2 3">
    <name type="scientific">Nocardia asteroides NBRC 15531</name>
    <dbReference type="NCBI Taxonomy" id="1110697"/>
    <lineage>
        <taxon>Bacteria</taxon>
        <taxon>Bacillati</taxon>
        <taxon>Actinomycetota</taxon>
        <taxon>Actinomycetes</taxon>
        <taxon>Mycobacteriales</taxon>
        <taxon>Nocardiaceae</taxon>
        <taxon>Nocardia</taxon>
    </lineage>
</organism>
<gene>
    <name evidence="2" type="ORF">NCAST_05_04360</name>
</gene>
<dbReference type="PANTHER" id="PTHR34853">
    <property type="match status" value="1"/>
</dbReference>
<evidence type="ECO:0000256" key="1">
    <source>
        <dbReference type="SAM" id="SignalP"/>
    </source>
</evidence>
<reference evidence="2 3" key="1">
    <citation type="journal article" date="2014" name="BMC Genomics">
        <title>Genome based analysis of type-I polyketide synthase and nonribosomal peptide synthetase gene clusters in seven strains of five representative Nocardia species.</title>
        <authorList>
            <person name="Komaki H."/>
            <person name="Ichikawa N."/>
            <person name="Hosoyama A."/>
            <person name="Takahashi-Nakaguchi A."/>
            <person name="Matsuzawa T."/>
            <person name="Suzuki K."/>
            <person name="Fujita N."/>
            <person name="Gonoi T."/>
        </authorList>
    </citation>
    <scope>NUCLEOTIDE SEQUENCE [LARGE SCALE GENOMIC DNA]</scope>
    <source>
        <strain evidence="2 3">NBRC 15531</strain>
    </source>
</reference>
<protein>
    <submittedName>
        <fullName evidence="2">Lipase</fullName>
    </submittedName>
</protein>
<keyword evidence="3" id="KW-1185">Reference proteome</keyword>
<evidence type="ECO:0000313" key="3">
    <source>
        <dbReference type="Proteomes" id="UP000017048"/>
    </source>
</evidence>
<name>U5EA08_NOCAS</name>
<dbReference type="EMBL" id="BAFO02000005">
    <property type="protein sequence ID" value="GAD81999.1"/>
    <property type="molecule type" value="Genomic_DNA"/>
</dbReference>
<comment type="caution">
    <text evidence="2">The sequence shown here is derived from an EMBL/GenBank/DDBJ whole genome shotgun (WGS) entry which is preliminary data.</text>
</comment>
<accession>U5EA08</accession>
<dbReference type="GO" id="GO:0004806">
    <property type="term" value="F:triacylglycerol lipase activity"/>
    <property type="evidence" value="ECO:0007669"/>
    <property type="project" value="InterPro"/>
</dbReference>
<dbReference type="PANTHER" id="PTHR34853:SF1">
    <property type="entry name" value="LIPASE 5"/>
    <property type="match status" value="1"/>
</dbReference>
<dbReference type="PIRSF" id="PIRSF029171">
    <property type="entry name" value="Esterase_LipA"/>
    <property type="match status" value="1"/>
</dbReference>
<keyword evidence="1" id="KW-0732">Signal</keyword>
<dbReference type="Proteomes" id="UP000017048">
    <property type="component" value="Unassembled WGS sequence"/>
</dbReference>
<dbReference type="Gene3D" id="1.10.260.130">
    <property type="match status" value="1"/>
</dbReference>
<dbReference type="Gene3D" id="3.40.50.1820">
    <property type="entry name" value="alpha/beta hydrolase"/>
    <property type="match status" value="1"/>
</dbReference>
<feature type="signal peptide" evidence="1">
    <location>
        <begin position="1"/>
        <end position="27"/>
    </location>
</feature>
<dbReference type="SUPFAM" id="SSF53474">
    <property type="entry name" value="alpha/beta-Hydrolases"/>
    <property type="match status" value="1"/>
</dbReference>
<evidence type="ECO:0000313" key="2">
    <source>
        <dbReference type="EMBL" id="GAD81999.1"/>
    </source>
</evidence>
<dbReference type="eggNOG" id="COG1506">
    <property type="taxonomic scope" value="Bacteria"/>
</dbReference>
<dbReference type="STRING" id="1824.SAMN05444423_106235"/>
<dbReference type="AlphaFoldDB" id="U5EA08"/>
<proteinExistence type="predicted"/>
<dbReference type="InterPro" id="IPR005152">
    <property type="entry name" value="Lipase_secreted"/>
</dbReference>
<dbReference type="GO" id="GO:0016042">
    <property type="term" value="P:lipid catabolic process"/>
    <property type="evidence" value="ECO:0007669"/>
    <property type="project" value="InterPro"/>
</dbReference>
<dbReference type="Pfam" id="PF03583">
    <property type="entry name" value="LIP"/>
    <property type="match status" value="1"/>
</dbReference>
<feature type="chain" id="PRO_5004659698" evidence="1">
    <location>
        <begin position="28"/>
        <end position="403"/>
    </location>
</feature>
<dbReference type="InterPro" id="IPR029058">
    <property type="entry name" value="AB_hydrolase_fold"/>
</dbReference>